<dbReference type="PANTHER" id="PTHR46796">
    <property type="entry name" value="HTH-TYPE TRANSCRIPTIONAL ACTIVATOR RHAS-RELATED"/>
    <property type="match status" value="1"/>
</dbReference>
<evidence type="ECO:0000256" key="3">
    <source>
        <dbReference type="ARBA" id="ARBA00023163"/>
    </source>
</evidence>
<feature type="domain" description="HTH araC/xylS-type" evidence="4">
    <location>
        <begin position="211"/>
        <end position="310"/>
    </location>
</feature>
<dbReference type="InterPro" id="IPR009057">
    <property type="entry name" value="Homeodomain-like_sf"/>
</dbReference>
<dbReference type="PRINTS" id="PR00032">
    <property type="entry name" value="HTHARAC"/>
</dbReference>
<comment type="caution">
    <text evidence="5">The sequence shown here is derived from an EMBL/GenBank/DDBJ whole genome shotgun (WGS) entry which is preliminary data.</text>
</comment>
<evidence type="ECO:0000259" key="4">
    <source>
        <dbReference type="PROSITE" id="PS01124"/>
    </source>
</evidence>
<proteinExistence type="predicted"/>
<dbReference type="InterPro" id="IPR020449">
    <property type="entry name" value="Tscrpt_reg_AraC-type_HTH"/>
</dbReference>
<dbReference type="Proteomes" id="UP000054903">
    <property type="component" value="Unassembled WGS sequence"/>
</dbReference>
<sequence length="325" mass="35790">MDHIYTTVAVPPSQRFAYWQEVVCRHCIPAASVPLDSNPFDGSLRVRNLGTLSMSELIAPRHSWKRESTHIRTGPNDSYWVGLMMQGEGRLEQDGRAVVQQEGDLVLYDAARPFQFELAAGALCIVEVPRKVLNYRFPLAETFTATRIGAGLPTGDLLTRMIREANALTLSENQASTASLVSSAIVDMLAATLEWQAGRPGHVSAHEALVARAKAYIDRNLDMPDLDVEQIAAAQGVSSRTLTRAFAQQGATPMNWLWKRRIEASYCALKEASVRNVTEAALRFGFSDLSHFSRAFKKQYGVSPLAVKKESDSQKHLSKIVASSG</sequence>
<evidence type="ECO:0000256" key="1">
    <source>
        <dbReference type="ARBA" id="ARBA00023015"/>
    </source>
</evidence>
<evidence type="ECO:0000256" key="2">
    <source>
        <dbReference type="ARBA" id="ARBA00023125"/>
    </source>
</evidence>
<dbReference type="GO" id="GO:0043565">
    <property type="term" value="F:sequence-specific DNA binding"/>
    <property type="evidence" value="ECO:0007669"/>
    <property type="project" value="InterPro"/>
</dbReference>
<dbReference type="SUPFAM" id="SSF46689">
    <property type="entry name" value="Homeodomain-like"/>
    <property type="match status" value="1"/>
</dbReference>
<dbReference type="Pfam" id="PF14525">
    <property type="entry name" value="AraC_binding_2"/>
    <property type="match status" value="1"/>
</dbReference>
<keyword evidence="6" id="KW-1185">Reference proteome</keyword>
<dbReference type="InterPro" id="IPR050204">
    <property type="entry name" value="AraC_XylS_family_regulators"/>
</dbReference>
<dbReference type="SMART" id="SM00342">
    <property type="entry name" value="HTH_ARAC"/>
    <property type="match status" value="1"/>
</dbReference>
<dbReference type="PANTHER" id="PTHR46796:SF6">
    <property type="entry name" value="ARAC SUBFAMILY"/>
    <property type="match status" value="1"/>
</dbReference>
<dbReference type="EMBL" id="FCNX02000012">
    <property type="protein sequence ID" value="SAK85489.1"/>
    <property type="molecule type" value="Genomic_DNA"/>
</dbReference>
<dbReference type="PROSITE" id="PS01124">
    <property type="entry name" value="HTH_ARAC_FAMILY_2"/>
    <property type="match status" value="1"/>
</dbReference>
<dbReference type="GO" id="GO:0003700">
    <property type="term" value="F:DNA-binding transcription factor activity"/>
    <property type="evidence" value="ECO:0007669"/>
    <property type="project" value="InterPro"/>
</dbReference>
<organism evidence="5 6">
    <name type="scientific">Caballeronia fortuita</name>
    <dbReference type="NCBI Taxonomy" id="1777138"/>
    <lineage>
        <taxon>Bacteria</taxon>
        <taxon>Pseudomonadati</taxon>
        <taxon>Pseudomonadota</taxon>
        <taxon>Betaproteobacteria</taxon>
        <taxon>Burkholderiales</taxon>
        <taxon>Burkholderiaceae</taxon>
        <taxon>Caballeronia</taxon>
    </lineage>
</organism>
<keyword evidence="1" id="KW-0805">Transcription regulation</keyword>
<keyword evidence="2" id="KW-0238">DNA-binding</keyword>
<gene>
    <name evidence="5" type="ORF">AWB77_04494</name>
</gene>
<accession>A0A158CT32</accession>
<reference evidence="5" key="1">
    <citation type="submission" date="2016-01" db="EMBL/GenBank/DDBJ databases">
        <authorList>
            <person name="Peeters C."/>
        </authorList>
    </citation>
    <scope>NUCLEOTIDE SEQUENCE</scope>
    <source>
        <strain evidence="5">LMG 29320</strain>
    </source>
</reference>
<dbReference type="InterPro" id="IPR018060">
    <property type="entry name" value="HTH_AraC"/>
</dbReference>
<dbReference type="OrthoDB" id="9178898at2"/>
<dbReference type="RefSeq" id="WP_061136622.1">
    <property type="nucleotide sequence ID" value="NZ_FCNX02000012.1"/>
</dbReference>
<dbReference type="InterPro" id="IPR035418">
    <property type="entry name" value="AraC-bd_2"/>
</dbReference>
<evidence type="ECO:0000313" key="6">
    <source>
        <dbReference type="Proteomes" id="UP000054903"/>
    </source>
</evidence>
<dbReference type="Pfam" id="PF12833">
    <property type="entry name" value="HTH_18"/>
    <property type="match status" value="1"/>
</dbReference>
<dbReference type="AlphaFoldDB" id="A0A158CT32"/>
<keyword evidence="3" id="KW-0804">Transcription</keyword>
<evidence type="ECO:0000313" key="5">
    <source>
        <dbReference type="EMBL" id="SAK85489.1"/>
    </source>
</evidence>
<name>A0A158CT32_9BURK</name>
<dbReference type="Gene3D" id="1.10.10.60">
    <property type="entry name" value="Homeodomain-like"/>
    <property type="match status" value="1"/>
</dbReference>
<dbReference type="STRING" id="1777138.AWB77_04494"/>
<protein>
    <submittedName>
        <fullName evidence="5">AraC family transcriptional regulator</fullName>
    </submittedName>
</protein>